<evidence type="ECO:0000313" key="2">
    <source>
        <dbReference type="Proteomes" id="UP001430172"/>
    </source>
</evidence>
<comment type="caution">
    <text evidence="1">The sequence shown here is derived from an EMBL/GenBank/DDBJ whole genome shotgun (WGS) entry which is preliminary data.</text>
</comment>
<proteinExistence type="predicted"/>
<evidence type="ECO:0008006" key="3">
    <source>
        <dbReference type="Google" id="ProtNLM"/>
    </source>
</evidence>
<dbReference type="EMBL" id="JAFDVD010000008">
    <property type="protein sequence ID" value="MBM6400258.1"/>
    <property type="molecule type" value="Genomic_DNA"/>
</dbReference>
<organism evidence="1 2">
    <name type="scientific">Phycicoccus sonneratiae</name>
    <dbReference type="NCBI Taxonomy" id="2807628"/>
    <lineage>
        <taxon>Bacteria</taxon>
        <taxon>Bacillati</taxon>
        <taxon>Actinomycetota</taxon>
        <taxon>Actinomycetes</taxon>
        <taxon>Micrococcales</taxon>
        <taxon>Intrasporangiaceae</taxon>
        <taxon>Phycicoccus</taxon>
    </lineage>
</organism>
<reference evidence="1" key="1">
    <citation type="submission" date="2021-02" db="EMBL/GenBank/DDBJ databases">
        <title>Phycicoccus sp. MQZ13P-5T, whole genome shotgun sequence.</title>
        <authorList>
            <person name="Tuo L."/>
        </authorList>
    </citation>
    <scope>NUCLEOTIDE SEQUENCE</scope>
    <source>
        <strain evidence="1">MQZ13P-5</strain>
    </source>
</reference>
<accession>A0ABS2CLB8</accession>
<protein>
    <recommendedName>
        <fullName evidence="3">DUF222 domain-containing protein</fullName>
    </recommendedName>
</protein>
<dbReference type="RefSeq" id="WP_204130736.1">
    <property type="nucleotide sequence ID" value="NZ_JAFDVD010000008.1"/>
</dbReference>
<name>A0ABS2CLB8_9MICO</name>
<keyword evidence="2" id="KW-1185">Reference proteome</keyword>
<evidence type="ECO:0000313" key="1">
    <source>
        <dbReference type="EMBL" id="MBM6400258.1"/>
    </source>
</evidence>
<dbReference type="Proteomes" id="UP001430172">
    <property type="component" value="Unassembled WGS sequence"/>
</dbReference>
<sequence>MSITVDTATSVSIRVSSPAFRATFTPRVASSGAQLAAVERTPRLTSDHASAAKAALAESILDAEDALTSVHRSWFAPAQRPSAPAPERIDESTIRTRHAEAAVRGVPWFDMANRRRAAKVAQRRALTDIGAARRAAEERVQAEEHRIDQWWSALCANDPRTVTEYVNGVFAADRGSRATALGTHGACVEVAVVVSGEHVLPAEEVRLAADGSLTIRRASVAHRARLYRQHVAAVVVATARRALAASPGADSVKVHALRATCSGPWDDLNLLAVAELTRDDILRADFAMDAVSLLERFGRGVRLGAEGVDSPVMIPLALDTVPGLAERLEEVCAVRHRASA</sequence>
<gene>
    <name evidence="1" type="ORF">JQN70_07675</name>
</gene>